<dbReference type="InterPro" id="IPR011032">
    <property type="entry name" value="GroES-like_sf"/>
</dbReference>
<dbReference type="SUPFAM" id="SSF51735">
    <property type="entry name" value="NAD(P)-binding Rossmann-fold domains"/>
    <property type="match status" value="1"/>
</dbReference>
<dbReference type="OrthoDB" id="48317at2759"/>
<accession>A0A2J6S7U3</accession>
<dbReference type="STRING" id="1149755.A0A2J6S7U3"/>
<dbReference type="SMART" id="SM00829">
    <property type="entry name" value="PKS_ER"/>
    <property type="match status" value="1"/>
</dbReference>
<name>A0A2J6S7U3_HYAVF</name>
<dbReference type="PANTHER" id="PTHR43677">
    <property type="entry name" value="SHORT-CHAIN DEHYDROGENASE/REDUCTASE"/>
    <property type="match status" value="1"/>
</dbReference>
<dbReference type="Gene3D" id="3.90.180.10">
    <property type="entry name" value="Medium-chain alcohol dehydrogenases, catalytic domain"/>
    <property type="match status" value="1"/>
</dbReference>
<dbReference type="AlphaFoldDB" id="A0A2J6S7U3"/>
<evidence type="ECO:0000313" key="2">
    <source>
        <dbReference type="EMBL" id="PMD46816.1"/>
    </source>
</evidence>
<dbReference type="EMBL" id="KZ613939">
    <property type="protein sequence ID" value="PMD46816.1"/>
    <property type="molecule type" value="Genomic_DNA"/>
</dbReference>
<dbReference type="InterPro" id="IPR036291">
    <property type="entry name" value="NAD(P)-bd_dom_sf"/>
</dbReference>
<dbReference type="Gene3D" id="3.40.50.720">
    <property type="entry name" value="NAD(P)-binding Rossmann-like Domain"/>
    <property type="match status" value="1"/>
</dbReference>
<dbReference type="PANTHER" id="PTHR43677:SF4">
    <property type="entry name" value="QUINONE OXIDOREDUCTASE-LIKE PROTEIN 2"/>
    <property type="match status" value="1"/>
</dbReference>
<evidence type="ECO:0000259" key="1">
    <source>
        <dbReference type="SMART" id="SM00829"/>
    </source>
</evidence>
<dbReference type="InterPro" id="IPR020843">
    <property type="entry name" value="ER"/>
</dbReference>
<dbReference type="Pfam" id="PF08240">
    <property type="entry name" value="ADH_N"/>
    <property type="match status" value="1"/>
</dbReference>
<feature type="domain" description="Enoyl reductase (ER)" evidence="1">
    <location>
        <begin position="17"/>
        <end position="347"/>
    </location>
</feature>
<gene>
    <name evidence="2" type="ORF">L207DRAFT_507685</name>
</gene>
<organism evidence="2 3">
    <name type="scientific">Hyaloscypha variabilis (strain UAMH 11265 / GT02V1 / F)</name>
    <name type="common">Meliniomyces variabilis</name>
    <dbReference type="NCBI Taxonomy" id="1149755"/>
    <lineage>
        <taxon>Eukaryota</taxon>
        <taxon>Fungi</taxon>
        <taxon>Dikarya</taxon>
        <taxon>Ascomycota</taxon>
        <taxon>Pezizomycotina</taxon>
        <taxon>Leotiomycetes</taxon>
        <taxon>Helotiales</taxon>
        <taxon>Hyaloscyphaceae</taxon>
        <taxon>Hyaloscypha</taxon>
        <taxon>Hyaloscypha variabilis</taxon>
    </lineage>
</organism>
<dbReference type="InterPro" id="IPR013154">
    <property type="entry name" value="ADH-like_N"/>
</dbReference>
<reference evidence="2 3" key="1">
    <citation type="submission" date="2016-04" db="EMBL/GenBank/DDBJ databases">
        <title>A degradative enzymes factory behind the ericoid mycorrhizal symbiosis.</title>
        <authorList>
            <consortium name="DOE Joint Genome Institute"/>
            <person name="Martino E."/>
            <person name="Morin E."/>
            <person name="Grelet G."/>
            <person name="Kuo A."/>
            <person name="Kohler A."/>
            <person name="Daghino S."/>
            <person name="Barry K."/>
            <person name="Choi C."/>
            <person name="Cichocki N."/>
            <person name="Clum A."/>
            <person name="Copeland A."/>
            <person name="Hainaut M."/>
            <person name="Haridas S."/>
            <person name="Labutti K."/>
            <person name="Lindquist E."/>
            <person name="Lipzen A."/>
            <person name="Khouja H.-R."/>
            <person name="Murat C."/>
            <person name="Ohm R."/>
            <person name="Olson A."/>
            <person name="Spatafora J."/>
            <person name="Veneault-Fourrey C."/>
            <person name="Henrissat B."/>
            <person name="Grigoriev I."/>
            <person name="Martin F."/>
            <person name="Perotto S."/>
        </authorList>
    </citation>
    <scope>NUCLEOTIDE SEQUENCE [LARGE SCALE GENOMIC DNA]</scope>
    <source>
        <strain evidence="2 3">F</strain>
    </source>
</reference>
<sequence length="359" mass="38201">MAKDIAQPGRWIVTTFGPPSVLSWTAFDPLPVPLQNEARVRIIATGVGAVDNIQRSGGYPDERTTSPGFTPGYEFVGEVNAVGPGISSVNIGDRVAAVCTVGAYATHIVLPATELFPILPSDDAVKVAALPLNFMTAYGLLKRSGVNLPRGSSVLIGSAAGGIGSAIAQLNTALDMGLVLLGTCSPRNFSFVKALGITPIDRHAADLPARVKELTGGRGVNVAFDAVGSEESIRTSFECTAESTGEVRVIGVQSSILSGGAGMSPERFKTFELLEKGVIPRTKFWMVNLDYYHQDRETFAKDFESLLQAVRDGRLSPLIGKLFRLDQAIEANELLAHGAPFEGKMEFLVDENLAKPRGL</sequence>
<dbReference type="Pfam" id="PF00107">
    <property type="entry name" value="ADH_zinc_N"/>
    <property type="match status" value="1"/>
</dbReference>
<keyword evidence="3" id="KW-1185">Reference proteome</keyword>
<dbReference type="Proteomes" id="UP000235786">
    <property type="component" value="Unassembled WGS sequence"/>
</dbReference>
<dbReference type="GO" id="GO:0016491">
    <property type="term" value="F:oxidoreductase activity"/>
    <property type="evidence" value="ECO:0007669"/>
    <property type="project" value="InterPro"/>
</dbReference>
<protein>
    <submittedName>
        <fullName evidence="2">GroES-like protein</fullName>
    </submittedName>
</protein>
<dbReference type="InterPro" id="IPR013149">
    <property type="entry name" value="ADH-like_C"/>
</dbReference>
<proteinExistence type="predicted"/>
<evidence type="ECO:0000313" key="3">
    <source>
        <dbReference type="Proteomes" id="UP000235786"/>
    </source>
</evidence>
<dbReference type="InterPro" id="IPR051397">
    <property type="entry name" value="Zn-ADH-like_protein"/>
</dbReference>
<dbReference type="SUPFAM" id="SSF50129">
    <property type="entry name" value="GroES-like"/>
    <property type="match status" value="1"/>
</dbReference>